<dbReference type="CDD" id="cd04493">
    <property type="entry name" value="BRCA2DBD_OB1"/>
    <property type="match status" value="1"/>
</dbReference>
<feature type="region of interest" description="Disordered" evidence="1">
    <location>
        <begin position="908"/>
        <end position="936"/>
    </location>
</feature>
<name>A0A507F0R9_9FUNG</name>
<dbReference type="InterPro" id="IPR015252">
    <property type="entry name" value="BRCA2_hlx"/>
</dbReference>
<feature type="compositionally biased region" description="Low complexity" evidence="1">
    <location>
        <begin position="289"/>
        <end position="305"/>
    </location>
</feature>
<dbReference type="PANTHER" id="PTHR11289:SF0">
    <property type="entry name" value="BREAST CANCER TYPE 2 SUSCEPTIBILITY PROTEIN"/>
    <property type="match status" value="1"/>
</dbReference>
<feature type="region of interest" description="Disordered" evidence="1">
    <location>
        <begin position="1034"/>
        <end position="1057"/>
    </location>
</feature>
<feature type="compositionally biased region" description="Polar residues" evidence="1">
    <location>
        <begin position="799"/>
        <end position="821"/>
    </location>
</feature>
<sequence>MKSESEFAQMLGQVDLMQTPVPDARHLLDLTNSTGTRVANALRRDNSDADEGDAEYRSPSRRSTGTTVIADISASPHSPCFIELAPSFSRLSQMETILDAKSDISQPHQILPLTSAQHSQAAPVPHGILQSSLTAESEDASFTHSQMEYILDADAFNCDPTESIPCRQSTESRIGDDLHDSNVFGKMISNAVTDGHFPDEHQVTVADHFSDNESPASPITASQFLFIVANDVPPAAETEGHGPDVADKAIESIQSSSVGNAAFSAIKSPDSSSRVDQREEAQKELDPFESTPLSTSSYESSKTPLTKLNTGSQKRRALTRRNSLEPYLRKSSRKSLDSLSMNMNKDDIVDDLTAEVTSSRRTQGKKQKSATHRKSLGFDVFKKVRTSISTPKQAEELMDSDSNDGDGELWGKTPPVSKAKRSRQTANPTTVSDGISDSDVDGPADGGSLKKLKNSRAEEDCSTDPVSFESMIPASIPPEHCAQDESTKLDSKNSDILRTLKPDAKLLAETILRALEQKTESDFVGFSTGKLKKIEISAEKMAFGKQYFDSVVSESAPKPENGLGAAFKKLEVLRRPPVALSLTDMVGQTRARKEVVDSSQLLGRPSQKSRIGTQTKEPSPVKEAKDLSGGYSSSFGSSVKEDRLHLATAKHSNLTLKLLAEADSFDANLMETSVDKSAKTSGISPFKNDVENGAASRCDDDQGNRMGSDSSKLDNLQDAATSQNFSGNTEHSVNHISSSQVSDSVSACPSVSQSSFETDALFEAAMKEAEREIIPAFKDGASKDLNESTCKSGGKYPDSVSQSNAHAETQSVAIRQDSTAFPSAEFAETSRKNEAIIPDNASDSLLTPAPTFENHSTADEKKSMLSKSPQPFTANSNFLNMPFDTSSGLSSGSDFSDFSTSKHILNDDFAGRRTEGPSSKTGGGFSTGSGRKLKPVSDKSLRAVKNLFGSEDKLVDSTKDGVDSMEPIIFFPSHDEENSESMFDVGKKLATPSAKHVLAASTSQSFRGTPFESPASVPVSNTPITPAATTAFASTPAPADKARVKHGNPIQKGFRNPAITPKVQQPSIKSLLKESNVTSLARNNLKSAPSTPSPGLGGFKVPASTTKKYKALTMKAGASPAATPVRSVPKKLFDLTGKKDRKPLAERARNNFQPCDYNDLVSRNIPETLLNMNSTRAKTFVFEKAGVQWGPVDARHELLEKGASEKCVSIQWVSNHYRWIVWKLAGMVRSFPDTYQSLWNPNYVMEQLLYRYEKEYALGKRSCLKLVIEGDGPAGGLMVLCVADILVGSGRLTSKTSDTVVDENDVVHLELSDGWYSLKALVDPVLRQAVVRGNIYVGQKLLIFGAQVIGSVGSATPLELGDSLKLKIFGNSTRREIWDAKLGFQRQQPFQVSLSKIHAEGGPVSMIDVIISKKFELLFYEKTADGGKFMRTEAEEDVESRKYMTQFESECDRILSEKSRSLDAEPIDVIEIRELAEEKYPPREVSKMIRYELCDYPPDGVSEPSEAKAILTVWNPDPGMLETFKEGKRVKMNGVIPDTYNNGSTSHVKLKLSKIKSFMEQPTTTERLQLSAYRPREYSKISRMESFKSGCLFDFFGVVVSVTETHIVMADESCEDLLQIQSRKKKLPSVKVGDTLCIRSLVFLFRKHNLVYAQWDSDFCMQVTSFGSVEKELKRDILEFMKSEQYTDACSYARSSQPISRPKNSRVEFSDIVVHDGGDTEIKDGTLYVSRNDSSLVRFRGGNGKSITLTLEAVSKRILSHRQEQLKTNITQYITQFIQSFLQYSKADIQPLVETDVLDEELIARVFSNEILSWRDFAYSEEETCELMEMWSCTCHYLSEALNLY</sequence>
<organism evidence="4 5">
    <name type="scientific">Chytriomyces confervae</name>
    <dbReference type="NCBI Taxonomy" id="246404"/>
    <lineage>
        <taxon>Eukaryota</taxon>
        <taxon>Fungi</taxon>
        <taxon>Fungi incertae sedis</taxon>
        <taxon>Chytridiomycota</taxon>
        <taxon>Chytridiomycota incertae sedis</taxon>
        <taxon>Chytridiomycetes</taxon>
        <taxon>Chytridiales</taxon>
        <taxon>Chytriomycetaceae</taxon>
        <taxon>Chytriomyces</taxon>
    </lineage>
</organism>
<keyword evidence="5" id="KW-1185">Reference proteome</keyword>
<feature type="compositionally biased region" description="Polar residues" evidence="1">
    <location>
        <begin position="705"/>
        <end position="714"/>
    </location>
</feature>
<feature type="compositionally biased region" description="Polar residues" evidence="1">
    <location>
        <begin position="597"/>
        <end position="617"/>
    </location>
</feature>
<feature type="region of interest" description="Disordered" evidence="1">
    <location>
        <begin position="354"/>
        <end position="494"/>
    </location>
</feature>
<accession>A0A507F0R9</accession>
<evidence type="ECO:0000256" key="1">
    <source>
        <dbReference type="SAM" id="MobiDB-lite"/>
    </source>
</evidence>
<dbReference type="SUPFAM" id="SSF81872">
    <property type="entry name" value="BRCA2 helical domain"/>
    <property type="match status" value="1"/>
</dbReference>
<dbReference type="InterPro" id="IPR012340">
    <property type="entry name" value="NA-bd_OB-fold"/>
</dbReference>
<dbReference type="GO" id="GO:0006355">
    <property type="term" value="P:regulation of DNA-templated transcription"/>
    <property type="evidence" value="ECO:0007669"/>
    <property type="project" value="TreeGrafter"/>
</dbReference>
<dbReference type="EMBL" id="QEAP01000305">
    <property type="protein sequence ID" value="TPX69853.1"/>
    <property type="molecule type" value="Genomic_DNA"/>
</dbReference>
<gene>
    <name evidence="4" type="ORF">CcCBS67573_g06754</name>
</gene>
<dbReference type="STRING" id="246404.A0A507F0R9"/>
<dbReference type="GO" id="GO:0000724">
    <property type="term" value="P:double-strand break repair via homologous recombination"/>
    <property type="evidence" value="ECO:0007669"/>
    <property type="project" value="InterPro"/>
</dbReference>
<evidence type="ECO:0000313" key="4">
    <source>
        <dbReference type="EMBL" id="TPX69853.1"/>
    </source>
</evidence>
<dbReference type="InterPro" id="IPR015525">
    <property type="entry name" value="BRCA2"/>
</dbReference>
<protein>
    <recommendedName>
        <fullName evidence="6">Tower domain-containing protein</fullName>
    </recommendedName>
</protein>
<proteinExistence type="predicted"/>
<dbReference type="PANTHER" id="PTHR11289">
    <property type="entry name" value="BREAST CANCER TYPE 2 SUSCEPTIBILITY PROTEIN BRCA2"/>
    <property type="match status" value="1"/>
</dbReference>
<dbReference type="Proteomes" id="UP000320333">
    <property type="component" value="Unassembled WGS sequence"/>
</dbReference>
<dbReference type="InterPro" id="IPR036315">
    <property type="entry name" value="BRCA2_hlx_sf"/>
</dbReference>
<feature type="compositionally biased region" description="Polar residues" evidence="1">
    <location>
        <begin position="865"/>
        <end position="879"/>
    </location>
</feature>
<dbReference type="Pfam" id="PF09169">
    <property type="entry name" value="BRCA-2_helical"/>
    <property type="match status" value="1"/>
</dbReference>
<evidence type="ECO:0000259" key="2">
    <source>
        <dbReference type="Pfam" id="PF09103"/>
    </source>
</evidence>
<dbReference type="SUPFAM" id="SSF50249">
    <property type="entry name" value="Nucleic acid-binding proteins"/>
    <property type="match status" value="2"/>
</dbReference>
<feature type="domain" description="BRCA2 OB1" evidence="2">
    <location>
        <begin position="1262"/>
        <end position="1386"/>
    </location>
</feature>
<feature type="region of interest" description="Disordered" evidence="1">
    <location>
        <begin position="40"/>
        <end position="65"/>
    </location>
</feature>
<evidence type="ECO:0008006" key="6">
    <source>
        <dbReference type="Google" id="ProtNLM"/>
    </source>
</evidence>
<evidence type="ECO:0000313" key="5">
    <source>
        <dbReference type="Proteomes" id="UP000320333"/>
    </source>
</evidence>
<comment type="caution">
    <text evidence="4">The sequence shown here is derived from an EMBL/GenBank/DDBJ whole genome shotgun (WGS) entry which is preliminary data.</text>
</comment>
<feature type="region of interest" description="Disordered" evidence="1">
    <location>
        <begin position="778"/>
        <end position="879"/>
    </location>
</feature>
<reference evidence="4 5" key="1">
    <citation type="journal article" date="2019" name="Sci. Rep.">
        <title>Comparative genomics of chytrid fungi reveal insights into the obligate biotrophic and pathogenic lifestyle of Synchytrium endobioticum.</title>
        <authorList>
            <person name="van de Vossenberg B.T.L.H."/>
            <person name="Warris S."/>
            <person name="Nguyen H.D.T."/>
            <person name="van Gent-Pelzer M.P.E."/>
            <person name="Joly D.L."/>
            <person name="van de Geest H.C."/>
            <person name="Bonants P.J.M."/>
            <person name="Smith D.S."/>
            <person name="Levesque C.A."/>
            <person name="van der Lee T.A.J."/>
        </authorList>
    </citation>
    <scope>NUCLEOTIDE SEQUENCE [LARGE SCALE GENOMIC DNA]</scope>
    <source>
        <strain evidence="4 5">CBS 675.73</strain>
    </source>
</reference>
<feature type="domain" description="Breast cancer type 2 susceptibility protein helical" evidence="3">
    <location>
        <begin position="1202"/>
        <end position="1255"/>
    </location>
</feature>
<feature type="compositionally biased region" description="Basic and acidic residues" evidence="1">
    <location>
        <begin position="273"/>
        <end position="286"/>
    </location>
</feature>
<dbReference type="OrthoDB" id="21095at2759"/>
<feature type="region of interest" description="Disordered" evidence="1">
    <location>
        <begin position="264"/>
        <end position="341"/>
    </location>
</feature>
<dbReference type="Pfam" id="PF09103">
    <property type="entry name" value="BRCA-2_OB1"/>
    <property type="match status" value="1"/>
</dbReference>
<evidence type="ECO:0000259" key="3">
    <source>
        <dbReference type="Pfam" id="PF09169"/>
    </source>
</evidence>
<dbReference type="InterPro" id="IPR015187">
    <property type="entry name" value="BRCA2_OB_1"/>
</dbReference>
<feature type="compositionally biased region" description="Acidic residues" evidence="1">
    <location>
        <begin position="396"/>
        <end position="407"/>
    </location>
</feature>
<feature type="region of interest" description="Disordered" evidence="1">
    <location>
        <begin position="595"/>
        <end position="633"/>
    </location>
</feature>
<feature type="compositionally biased region" description="Basic residues" evidence="1">
    <location>
        <begin position="362"/>
        <end position="375"/>
    </location>
</feature>
<feature type="compositionally biased region" description="Basic and acidic residues" evidence="1">
    <location>
        <begin position="481"/>
        <end position="494"/>
    </location>
</feature>
<feature type="region of interest" description="Disordered" evidence="1">
    <location>
        <begin position="685"/>
        <end position="714"/>
    </location>
</feature>
<dbReference type="Gene3D" id="2.40.50.140">
    <property type="entry name" value="Nucleic acid-binding proteins"/>
    <property type="match status" value="2"/>
</dbReference>